<reference evidence="5 6" key="1">
    <citation type="submission" date="2020-08" db="EMBL/GenBank/DDBJ databases">
        <authorList>
            <person name="Koutsovoulos G."/>
            <person name="Danchin GJ E."/>
        </authorList>
    </citation>
    <scope>NUCLEOTIDE SEQUENCE [LARGE SCALE GENOMIC DNA]</scope>
</reference>
<dbReference type="EC" id="2.4.1.17" evidence="2"/>
<evidence type="ECO:0000313" key="5">
    <source>
        <dbReference type="EMBL" id="CAD2208287.1"/>
    </source>
</evidence>
<dbReference type="OrthoDB" id="5835829at2759"/>
<organism evidence="5 6">
    <name type="scientific">Meloidogyne enterolobii</name>
    <name type="common">Root-knot nematode worm</name>
    <name type="synonym">Meloidogyne mayaguensis</name>
    <dbReference type="NCBI Taxonomy" id="390850"/>
    <lineage>
        <taxon>Eukaryota</taxon>
        <taxon>Metazoa</taxon>
        <taxon>Ecdysozoa</taxon>
        <taxon>Nematoda</taxon>
        <taxon>Chromadorea</taxon>
        <taxon>Rhabditida</taxon>
        <taxon>Tylenchina</taxon>
        <taxon>Tylenchomorpha</taxon>
        <taxon>Tylenchoidea</taxon>
        <taxon>Meloidogynidae</taxon>
        <taxon>Meloidogyninae</taxon>
        <taxon>Meloidogyne</taxon>
    </lineage>
</organism>
<protein>
    <recommendedName>
        <fullName evidence="2">glucuronosyltransferase</fullName>
        <ecNumber evidence="2">2.4.1.17</ecNumber>
    </recommendedName>
</protein>
<comment type="similarity">
    <text evidence="1">Belongs to the UDP-glycosyltransferase family.</text>
</comment>
<evidence type="ECO:0000256" key="3">
    <source>
        <dbReference type="ARBA" id="ARBA00022676"/>
    </source>
</evidence>
<dbReference type="AlphaFoldDB" id="A0A6V7YC06"/>
<keyword evidence="3" id="KW-0328">Glycosyltransferase</keyword>
<dbReference type="EMBL" id="CAJEWN010003660">
    <property type="protein sequence ID" value="CAD2208287.1"/>
    <property type="molecule type" value="Genomic_DNA"/>
</dbReference>
<dbReference type="GO" id="GO:0015020">
    <property type="term" value="F:glucuronosyltransferase activity"/>
    <property type="evidence" value="ECO:0007669"/>
    <property type="project" value="UniProtKB-EC"/>
</dbReference>
<dbReference type="Proteomes" id="UP000580250">
    <property type="component" value="Unassembled WGS sequence"/>
</dbReference>
<proteinExistence type="inferred from homology"/>
<evidence type="ECO:0000256" key="4">
    <source>
        <dbReference type="ARBA" id="ARBA00022679"/>
    </source>
</evidence>
<sequence>MKKYAQTKAFFCTMKSFIPSTTFVYAEFIKIHFANEHNLGRFKNFPSFNKIVNIGGIVVEEKKILLKEKIEPENNYPCEVLLAMGTVVPWYQENIPGIHEMLKIMAKQTHCHFTIRIHESLLPEYISENIHIVAQPRKVKQQELLARKNMKLFISHCGANSLLEEIL</sequence>
<accession>A0A6V7YC06</accession>
<dbReference type="SUPFAM" id="SSF53756">
    <property type="entry name" value="UDP-Glycosyltransferase/glycogen phosphorylase"/>
    <property type="match status" value="1"/>
</dbReference>
<dbReference type="PANTHER" id="PTHR48043">
    <property type="entry name" value="EG:EG0003.4 PROTEIN-RELATED"/>
    <property type="match status" value="1"/>
</dbReference>
<dbReference type="Gene3D" id="3.40.50.2000">
    <property type="entry name" value="Glycogen Phosphorylase B"/>
    <property type="match status" value="1"/>
</dbReference>
<evidence type="ECO:0000313" key="6">
    <source>
        <dbReference type="Proteomes" id="UP000580250"/>
    </source>
</evidence>
<evidence type="ECO:0000256" key="2">
    <source>
        <dbReference type="ARBA" id="ARBA00012544"/>
    </source>
</evidence>
<gene>
    <name evidence="5" type="ORF">MENT_LOCUS62307</name>
</gene>
<evidence type="ECO:0000256" key="1">
    <source>
        <dbReference type="ARBA" id="ARBA00009995"/>
    </source>
</evidence>
<dbReference type="InterPro" id="IPR050271">
    <property type="entry name" value="UDP-glycosyltransferase"/>
</dbReference>
<name>A0A6V7YC06_MELEN</name>
<comment type="caution">
    <text evidence="5">The sequence shown here is derived from an EMBL/GenBank/DDBJ whole genome shotgun (WGS) entry which is preliminary data.</text>
</comment>
<dbReference type="PANTHER" id="PTHR48043:SF143">
    <property type="entry name" value="UDP-GLUCURONOSYLTRANSFERASE"/>
    <property type="match status" value="1"/>
</dbReference>
<keyword evidence="4" id="KW-0808">Transferase</keyword>